<reference evidence="3 4" key="1">
    <citation type="journal article" date="2017" name="Genome Announc.">
        <title>Complete Genome Sequences of Two Acetylene-Fermenting Pelobacter acetylenicus Strains.</title>
        <authorList>
            <person name="Sutton J.M."/>
            <person name="Baesman S.M."/>
            <person name="Fierst J.L."/>
            <person name="Poret-Peterson A.T."/>
            <person name="Oremland R.S."/>
            <person name="Dunlap D.S."/>
            <person name="Akob D.M."/>
        </authorList>
    </citation>
    <scope>NUCLEOTIDE SEQUENCE [LARGE SCALE GENOMIC DNA]</scope>
    <source>
        <strain evidence="3 4">DSM 3247</strain>
    </source>
</reference>
<dbReference type="EMBL" id="CP015518">
    <property type="protein sequence ID" value="APG24027.1"/>
    <property type="molecule type" value="Genomic_DNA"/>
</dbReference>
<accession>A0A1L3GDP5</accession>
<evidence type="ECO:0000256" key="1">
    <source>
        <dbReference type="SAM" id="Coils"/>
    </source>
</evidence>
<keyword evidence="1" id="KW-0175">Coiled coil</keyword>
<gene>
    <name evidence="3" type="ORF">A7E75_02550</name>
</gene>
<dbReference type="OrthoDB" id="5387708at2"/>
<keyword evidence="2" id="KW-0732">Signal</keyword>
<evidence type="ECO:0000313" key="3">
    <source>
        <dbReference type="EMBL" id="APG24027.1"/>
    </source>
</evidence>
<dbReference type="STRING" id="29542.A6070_11175"/>
<evidence type="ECO:0000256" key="2">
    <source>
        <dbReference type="SAM" id="SignalP"/>
    </source>
</evidence>
<dbReference type="AlphaFoldDB" id="A0A1L3GDP5"/>
<protein>
    <recommendedName>
        <fullName evidence="5">Lipoprotein</fullName>
    </recommendedName>
</protein>
<name>A0A1L3GDP5_SYNAC</name>
<feature type="signal peptide" evidence="2">
    <location>
        <begin position="1"/>
        <end position="19"/>
    </location>
</feature>
<evidence type="ECO:0000313" key="4">
    <source>
        <dbReference type="Proteomes" id="UP000182264"/>
    </source>
</evidence>
<sequence length="127" mass="14617">MMRLLCCLCLALLVGGCASRPMPGLFTPRDQQLFVQGMDDLLAHRHPSPAFAALQQDWPESPWTRKSLEIAELVKTIQTQQKAIDQLRRDQANRVRLQNTLQAKVKTLENEREKLRQLLIDLETRGR</sequence>
<feature type="coiled-coil region" evidence="1">
    <location>
        <begin position="70"/>
        <end position="125"/>
    </location>
</feature>
<dbReference type="KEGG" id="pace:A6070_11175"/>
<dbReference type="Proteomes" id="UP000182264">
    <property type="component" value="Chromosome"/>
</dbReference>
<evidence type="ECO:0008006" key="5">
    <source>
        <dbReference type="Google" id="ProtNLM"/>
    </source>
</evidence>
<feature type="chain" id="PRO_5013381033" description="Lipoprotein" evidence="2">
    <location>
        <begin position="20"/>
        <end position="127"/>
    </location>
</feature>
<organism evidence="3 4">
    <name type="scientific">Syntrophotalea acetylenica</name>
    <name type="common">Pelobacter acetylenicus</name>
    <dbReference type="NCBI Taxonomy" id="29542"/>
    <lineage>
        <taxon>Bacteria</taxon>
        <taxon>Pseudomonadati</taxon>
        <taxon>Thermodesulfobacteriota</taxon>
        <taxon>Desulfuromonadia</taxon>
        <taxon>Desulfuromonadales</taxon>
        <taxon>Syntrophotaleaceae</taxon>
        <taxon>Syntrophotalea</taxon>
    </lineage>
</organism>
<dbReference type="PROSITE" id="PS51257">
    <property type="entry name" value="PROKAR_LIPOPROTEIN"/>
    <property type="match status" value="1"/>
</dbReference>
<keyword evidence="4" id="KW-1185">Reference proteome</keyword>
<dbReference type="RefSeq" id="WP_072285843.1">
    <property type="nucleotide sequence ID" value="NZ_CP015455.1"/>
</dbReference>
<proteinExistence type="predicted"/>